<keyword evidence="2" id="KW-1185">Reference proteome</keyword>
<comment type="caution">
    <text evidence="1">The sequence shown here is derived from an EMBL/GenBank/DDBJ whole genome shotgun (WGS) entry which is preliminary data.</text>
</comment>
<gene>
    <name evidence="1" type="ORF">J8N05_46765</name>
</gene>
<evidence type="ECO:0000313" key="1">
    <source>
        <dbReference type="EMBL" id="MBQ0855665.1"/>
    </source>
</evidence>
<sequence>MEVGAMLLNPPGPLPADLLPHWPYARALDQALTGRGIPPGAVRVERAYGAPETAVLLVLGWDASRCAGQGGIRLGWSDDSGWSHALIRPVGSAVSRGPLAALRRVFAAPEAVADVAHALVTGGFGDYARQWHEQWDGARDVREGIGAFRQAVGQRTAPKSSDGRSAPALRCAYE</sequence>
<organism evidence="1 2">
    <name type="scientific">Streptomyces liliiviolaceus</name>
    <dbReference type="NCBI Taxonomy" id="2823109"/>
    <lineage>
        <taxon>Bacteria</taxon>
        <taxon>Bacillati</taxon>
        <taxon>Actinomycetota</taxon>
        <taxon>Actinomycetes</taxon>
        <taxon>Kitasatosporales</taxon>
        <taxon>Streptomycetaceae</taxon>
        <taxon>Streptomyces</taxon>
    </lineage>
</organism>
<reference evidence="1 2" key="1">
    <citation type="submission" date="2021-04" db="EMBL/GenBank/DDBJ databases">
        <authorList>
            <person name="Tang X."/>
            <person name="Zhou X."/>
            <person name="Chen X."/>
            <person name="Cernava T."/>
            <person name="Zhang C."/>
        </authorList>
    </citation>
    <scope>NUCLEOTIDE SEQUENCE [LARGE SCALE GENOMIC DNA]</scope>
    <source>
        <strain evidence="1 2">BH-SS-21</strain>
        <plasmid evidence="1">p1</plasmid>
    </source>
</reference>
<dbReference type="AlphaFoldDB" id="A0A940Y5M7"/>
<evidence type="ECO:0000313" key="2">
    <source>
        <dbReference type="Proteomes" id="UP000677413"/>
    </source>
</evidence>
<geneLocation type="plasmid" evidence="1">
    <name>p1</name>
</geneLocation>
<name>A0A940Y5M7_9ACTN</name>
<protein>
    <submittedName>
        <fullName evidence="1">Uncharacterized protein</fullName>
    </submittedName>
</protein>
<dbReference type="Proteomes" id="UP000677413">
    <property type="component" value="Unassembled WGS sequence"/>
</dbReference>
<dbReference type="RefSeq" id="WP_210894599.1">
    <property type="nucleotide sequence ID" value="NZ_JAGPYQ010000004.1"/>
</dbReference>
<proteinExistence type="predicted"/>
<keyword evidence="1" id="KW-0614">Plasmid</keyword>
<accession>A0A940Y5M7</accession>
<dbReference type="EMBL" id="JAGPYQ010000004">
    <property type="protein sequence ID" value="MBQ0855665.1"/>
    <property type="molecule type" value="Genomic_DNA"/>
</dbReference>